<dbReference type="InterPro" id="IPR003778">
    <property type="entry name" value="CT_A_B"/>
</dbReference>
<evidence type="ECO:0000313" key="7">
    <source>
        <dbReference type="EMBL" id="MFC7267439.1"/>
    </source>
</evidence>
<gene>
    <name evidence="7" type="ORF">ACFQRL_00555</name>
</gene>
<evidence type="ECO:0000256" key="3">
    <source>
        <dbReference type="ARBA" id="ARBA00022840"/>
    </source>
</evidence>
<dbReference type="Proteomes" id="UP001596507">
    <property type="component" value="Unassembled WGS sequence"/>
</dbReference>
<dbReference type="SUPFAM" id="SSF50891">
    <property type="entry name" value="Cyclophilin-like"/>
    <property type="match status" value="2"/>
</dbReference>
<keyword evidence="1" id="KW-0547">Nucleotide-binding</keyword>
<dbReference type="InterPro" id="IPR052708">
    <property type="entry name" value="PxpC"/>
</dbReference>
<evidence type="ECO:0000313" key="8">
    <source>
        <dbReference type="Proteomes" id="UP001596507"/>
    </source>
</evidence>
<dbReference type="RefSeq" id="WP_316250197.1">
    <property type="nucleotide sequence ID" value="NZ_BAABKW010000008.1"/>
</dbReference>
<keyword evidence="8" id="KW-1185">Reference proteome</keyword>
<dbReference type="SUPFAM" id="SSF160467">
    <property type="entry name" value="PH0987 N-terminal domain-like"/>
    <property type="match status" value="1"/>
</dbReference>
<sequence>MILHPMGESALLVEVDALEAVLRLRAQLAASAPEGVVDLVPAARTVLVRVDPHVLALPAARAWVQRAAAADAVARASAETDEVELPVVYDGADLAETAALLGVSVEALVRAHLAAAWTVAFTGFAPGFGYLVSDDWPFDVPRLDSPRTRVPAGAVGLAGRFSGAYPRETPGGWRLIGTTGAALFDPRAASPALLRPGARVRFAVARAPASVAAAAAPVPAEPAVPSARRQLPDETAVSTGGLGSRMQSRGEAGAAPADADAHGPAAFEVVEPGLLATVQDLGRAGAASLGVARSGALDRGALRTANRLVGNPEAAAAVEVTMGGLRAVARRDLWVAVAGAWGPIVLDGREVDPYLAHPWPAGTALHLDWFGHGARAYLAVRGGVAADQVLASRATDLLAGLGPAPLRAGDVLAVASEATAPIPPFDITPWGAPHDDEVELDLLPGPRADWFSPEAHRRLFEEVWTVTNDADRVGVRLDGPVLDRIRQGELPSEGMVPGAFQVPPTGRPTVLLADGPVTGGYPVIAVATEAALDLLAQARPGTRIRFRHARP</sequence>
<proteinExistence type="predicted"/>
<evidence type="ECO:0000256" key="4">
    <source>
        <dbReference type="SAM" id="MobiDB-lite"/>
    </source>
</evidence>
<feature type="compositionally biased region" description="Low complexity" evidence="4">
    <location>
        <begin position="220"/>
        <end position="229"/>
    </location>
</feature>
<accession>A0ABW2HBP8</accession>
<evidence type="ECO:0000259" key="5">
    <source>
        <dbReference type="SMART" id="SM00796"/>
    </source>
</evidence>
<protein>
    <submittedName>
        <fullName evidence="7">5-oxoprolinase/urea amidolyase family protein</fullName>
    </submittedName>
</protein>
<evidence type="ECO:0000256" key="2">
    <source>
        <dbReference type="ARBA" id="ARBA00022801"/>
    </source>
</evidence>
<dbReference type="EMBL" id="JBHTBE010000001">
    <property type="protein sequence ID" value="MFC7267439.1"/>
    <property type="molecule type" value="Genomic_DNA"/>
</dbReference>
<dbReference type="Gene3D" id="2.40.100.10">
    <property type="entry name" value="Cyclophilin-like"/>
    <property type="match status" value="2"/>
</dbReference>
<dbReference type="Pfam" id="PF02626">
    <property type="entry name" value="CT_A_B"/>
    <property type="match status" value="1"/>
</dbReference>
<dbReference type="PANTHER" id="PTHR43309:SF3">
    <property type="entry name" value="5-OXOPROLINASE SUBUNIT C"/>
    <property type="match status" value="1"/>
</dbReference>
<feature type="domain" description="Carboxyltransferase" evidence="6">
    <location>
        <begin position="288"/>
        <end position="550"/>
    </location>
</feature>
<dbReference type="NCBIfam" id="TIGR00724">
    <property type="entry name" value="urea_amlyse_rel"/>
    <property type="match status" value="1"/>
</dbReference>
<reference evidence="8" key="1">
    <citation type="journal article" date="2019" name="Int. J. Syst. Evol. Microbiol.">
        <title>The Global Catalogue of Microorganisms (GCM) 10K type strain sequencing project: providing services to taxonomists for standard genome sequencing and annotation.</title>
        <authorList>
            <consortium name="The Broad Institute Genomics Platform"/>
            <consortium name="The Broad Institute Genome Sequencing Center for Infectious Disease"/>
            <person name="Wu L."/>
            <person name="Ma J."/>
        </authorList>
    </citation>
    <scope>NUCLEOTIDE SEQUENCE [LARGE SCALE GENOMIC DNA]</scope>
    <source>
        <strain evidence="8">CGMCC 1.15772</strain>
    </source>
</reference>
<evidence type="ECO:0000256" key="1">
    <source>
        <dbReference type="ARBA" id="ARBA00022741"/>
    </source>
</evidence>
<comment type="caution">
    <text evidence="7">The sequence shown here is derived from an EMBL/GenBank/DDBJ whole genome shotgun (WGS) entry which is preliminary data.</text>
</comment>
<dbReference type="PANTHER" id="PTHR43309">
    <property type="entry name" value="5-OXOPROLINASE SUBUNIT C"/>
    <property type="match status" value="1"/>
</dbReference>
<keyword evidence="2" id="KW-0378">Hydrolase</keyword>
<dbReference type="Pfam" id="PF02682">
    <property type="entry name" value="CT_C_D"/>
    <property type="match status" value="1"/>
</dbReference>
<feature type="domain" description="Carboxyltransferase" evidence="5">
    <location>
        <begin position="1"/>
        <end position="194"/>
    </location>
</feature>
<dbReference type="InterPro" id="IPR003833">
    <property type="entry name" value="CT_C_D"/>
</dbReference>
<dbReference type="SMART" id="SM00797">
    <property type="entry name" value="AHS2"/>
    <property type="match status" value="1"/>
</dbReference>
<name>A0ABW2HBP8_9MICO</name>
<keyword evidence="3" id="KW-0067">ATP-binding</keyword>
<evidence type="ECO:0000259" key="6">
    <source>
        <dbReference type="SMART" id="SM00797"/>
    </source>
</evidence>
<dbReference type="SMART" id="SM00796">
    <property type="entry name" value="AHS1"/>
    <property type="match status" value="1"/>
</dbReference>
<dbReference type="InterPro" id="IPR029000">
    <property type="entry name" value="Cyclophilin-like_dom_sf"/>
</dbReference>
<feature type="region of interest" description="Disordered" evidence="4">
    <location>
        <begin position="220"/>
        <end position="260"/>
    </location>
</feature>
<organism evidence="7 8">
    <name type="scientific">Microbacterium fluvii</name>
    <dbReference type="NCBI Taxonomy" id="415215"/>
    <lineage>
        <taxon>Bacteria</taxon>
        <taxon>Bacillati</taxon>
        <taxon>Actinomycetota</taxon>
        <taxon>Actinomycetes</taxon>
        <taxon>Micrococcales</taxon>
        <taxon>Microbacteriaceae</taxon>
        <taxon>Microbacterium</taxon>
    </lineage>
</organism>
<dbReference type="Gene3D" id="3.30.1360.40">
    <property type="match status" value="1"/>
</dbReference>